<dbReference type="EMBL" id="LT629758">
    <property type="protein sequence ID" value="SDT64117.1"/>
    <property type="molecule type" value="Genomic_DNA"/>
</dbReference>
<keyword evidence="2" id="KW-0805">Transcription regulation</keyword>
<organism evidence="6 7">
    <name type="scientific">Actinoplanes derwentensis</name>
    <dbReference type="NCBI Taxonomy" id="113562"/>
    <lineage>
        <taxon>Bacteria</taxon>
        <taxon>Bacillati</taxon>
        <taxon>Actinomycetota</taxon>
        <taxon>Actinomycetes</taxon>
        <taxon>Micromonosporales</taxon>
        <taxon>Micromonosporaceae</taxon>
        <taxon>Actinoplanes</taxon>
    </lineage>
</organism>
<dbReference type="GO" id="GO:0000976">
    <property type="term" value="F:transcription cis-regulatory region binding"/>
    <property type="evidence" value="ECO:0007669"/>
    <property type="project" value="TreeGrafter"/>
</dbReference>
<name>A0A1H2C1E3_9ACTN</name>
<dbReference type="Gene3D" id="3.40.190.10">
    <property type="entry name" value="Periplasmic binding protein-like II"/>
    <property type="match status" value="2"/>
</dbReference>
<dbReference type="SUPFAM" id="SSF46785">
    <property type="entry name" value="Winged helix' DNA-binding domain"/>
    <property type="match status" value="1"/>
</dbReference>
<keyword evidence="3 6" id="KW-0238">DNA-binding</keyword>
<comment type="similarity">
    <text evidence="1">Belongs to the LysR transcriptional regulatory family.</text>
</comment>
<dbReference type="Pfam" id="PF00126">
    <property type="entry name" value="HTH_1"/>
    <property type="match status" value="1"/>
</dbReference>
<evidence type="ECO:0000256" key="4">
    <source>
        <dbReference type="ARBA" id="ARBA00023163"/>
    </source>
</evidence>
<proteinExistence type="inferred from homology"/>
<evidence type="ECO:0000256" key="3">
    <source>
        <dbReference type="ARBA" id="ARBA00023125"/>
    </source>
</evidence>
<evidence type="ECO:0000313" key="7">
    <source>
        <dbReference type="Proteomes" id="UP000198688"/>
    </source>
</evidence>
<dbReference type="InterPro" id="IPR005119">
    <property type="entry name" value="LysR_subst-bd"/>
</dbReference>
<dbReference type="PANTHER" id="PTHR30126">
    <property type="entry name" value="HTH-TYPE TRANSCRIPTIONAL REGULATOR"/>
    <property type="match status" value="1"/>
</dbReference>
<dbReference type="InterPro" id="IPR036388">
    <property type="entry name" value="WH-like_DNA-bd_sf"/>
</dbReference>
<dbReference type="PROSITE" id="PS50931">
    <property type="entry name" value="HTH_LYSR"/>
    <property type="match status" value="1"/>
</dbReference>
<dbReference type="InterPro" id="IPR036390">
    <property type="entry name" value="WH_DNA-bd_sf"/>
</dbReference>
<reference evidence="6 7" key="1">
    <citation type="submission" date="2016-10" db="EMBL/GenBank/DDBJ databases">
        <authorList>
            <person name="de Groot N.N."/>
        </authorList>
    </citation>
    <scope>NUCLEOTIDE SEQUENCE [LARGE SCALE GENOMIC DNA]</scope>
    <source>
        <strain evidence="6 7">DSM 43941</strain>
    </source>
</reference>
<feature type="domain" description="HTH lysR-type" evidence="5">
    <location>
        <begin position="12"/>
        <end position="67"/>
    </location>
</feature>
<dbReference type="Proteomes" id="UP000198688">
    <property type="component" value="Chromosome I"/>
</dbReference>
<dbReference type="AlphaFoldDB" id="A0A1H2C1E3"/>
<dbReference type="InterPro" id="IPR000847">
    <property type="entry name" value="LysR_HTH_N"/>
</dbReference>
<dbReference type="Pfam" id="PF03466">
    <property type="entry name" value="LysR_substrate"/>
    <property type="match status" value="1"/>
</dbReference>
<keyword evidence="7" id="KW-1185">Reference proteome</keyword>
<sequence length="296" mass="30250">MVASLGISIADVDSNLLRTFVAVAETGSFSAAAQRLAYTQSAVSQQIAALEADLGTPLLTRRPVALTPAGVRLHRHATLLLVRLAAARADVARATVPPGRLIVGLTPLAWSPRISAALARIRAESDRLSTRVLVADRDRIVTAAATGEIDIGLVDGFAAPSDPLPLPEAGAVGVAEDGATVAVPAGHPLAGRASVELADLADAYWIDAPAVTPLSRLPVDGLRSGLRYEGSDVTVLTGLIAAGHGLALLPTGVVLQQGRTGLSGVPVPRLVHRVELLRAAGADGPATRLSELLAGP</sequence>
<gene>
    <name evidence="6" type="ORF">SAMN04489716_5109</name>
</gene>
<dbReference type="STRING" id="113562.SAMN04489716_5109"/>
<accession>A0A1H2C1E3</accession>
<dbReference type="PRINTS" id="PR00039">
    <property type="entry name" value="HTHLYSR"/>
</dbReference>
<dbReference type="FunFam" id="1.10.10.10:FF:000001">
    <property type="entry name" value="LysR family transcriptional regulator"/>
    <property type="match status" value="1"/>
</dbReference>
<evidence type="ECO:0000256" key="1">
    <source>
        <dbReference type="ARBA" id="ARBA00009437"/>
    </source>
</evidence>
<dbReference type="Gene3D" id="1.10.10.10">
    <property type="entry name" value="Winged helix-like DNA-binding domain superfamily/Winged helix DNA-binding domain"/>
    <property type="match status" value="1"/>
</dbReference>
<evidence type="ECO:0000313" key="6">
    <source>
        <dbReference type="EMBL" id="SDT64117.1"/>
    </source>
</evidence>
<dbReference type="GO" id="GO:0003700">
    <property type="term" value="F:DNA-binding transcription factor activity"/>
    <property type="evidence" value="ECO:0007669"/>
    <property type="project" value="InterPro"/>
</dbReference>
<protein>
    <submittedName>
        <fullName evidence="6">DNA-binding transcriptional regulator, LysR family</fullName>
    </submittedName>
</protein>
<keyword evidence="4" id="KW-0804">Transcription</keyword>
<evidence type="ECO:0000256" key="2">
    <source>
        <dbReference type="ARBA" id="ARBA00023015"/>
    </source>
</evidence>
<evidence type="ECO:0000259" key="5">
    <source>
        <dbReference type="PROSITE" id="PS50931"/>
    </source>
</evidence>
<dbReference type="SUPFAM" id="SSF53850">
    <property type="entry name" value="Periplasmic binding protein-like II"/>
    <property type="match status" value="1"/>
</dbReference>
<dbReference type="PANTHER" id="PTHR30126:SF40">
    <property type="entry name" value="HTH-TYPE TRANSCRIPTIONAL REGULATOR GLTR"/>
    <property type="match status" value="1"/>
</dbReference>